<dbReference type="Gene3D" id="1.10.10.10">
    <property type="entry name" value="Winged helix-like DNA-binding domain superfamily/Winged helix DNA-binding domain"/>
    <property type="match status" value="1"/>
</dbReference>
<dbReference type="Proteomes" id="UP000253303">
    <property type="component" value="Unassembled WGS sequence"/>
</dbReference>
<gene>
    <name evidence="1" type="ORF">DP939_37585</name>
</gene>
<dbReference type="InterPro" id="IPR036388">
    <property type="entry name" value="WH-like_DNA-bd_sf"/>
</dbReference>
<evidence type="ECO:0000313" key="2">
    <source>
        <dbReference type="Proteomes" id="UP000253303"/>
    </source>
</evidence>
<dbReference type="AlphaFoldDB" id="A0A366LMS4"/>
<sequence length="74" mass="8388">MVLRVRAQRDRRACDIQLTEQGRQIAHAAHRKVTAQVEHLIGEVAPDDRERLEHVVTTIIRSAHPAPRVPAPRS</sequence>
<reference evidence="1 2" key="1">
    <citation type="submission" date="2018-06" db="EMBL/GenBank/DDBJ databases">
        <title>Sphaerisporangium craniellae sp. nov., isolated from a marine sponge in the South China Sea.</title>
        <authorList>
            <person name="Li L."/>
        </authorList>
    </citation>
    <scope>NUCLEOTIDE SEQUENCE [LARGE SCALE GENOMIC DNA]</scope>
    <source>
        <strain evidence="1 2">LHW63015</strain>
    </source>
</reference>
<name>A0A366LMS4_9ACTN</name>
<evidence type="ECO:0000313" key="1">
    <source>
        <dbReference type="EMBL" id="RBQ15117.1"/>
    </source>
</evidence>
<dbReference type="OrthoDB" id="8966183at2"/>
<dbReference type="RefSeq" id="WP_113985602.1">
    <property type="nucleotide sequence ID" value="NZ_QMEY01000026.1"/>
</dbReference>
<keyword evidence="2" id="KW-1185">Reference proteome</keyword>
<dbReference type="InterPro" id="IPR036390">
    <property type="entry name" value="WH_DNA-bd_sf"/>
</dbReference>
<evidence type="ECO:0008006" key="3">
    <source>
        <dbReference type="Google" id="ProtNLM"/>
    </source>
</evidence>
<proteinExistence type="predicted"/>
<protein>
    <recommendedName>
        <fullName evidence="3">HTH marR-type domain-containing protein</fullName>
    </recommendedName>
</protein>
<comment type="caution">
    <text evidence="1">The sequence shown here is derived from an EMBL/GenBank/DDBJ whole genome shotgun (WGS) entry which is preliminary data.</text>
</comment>
<organism evidence="1 2">
    <name type="scientific">Spongiactinospora rosea</name>
    <dbReference type="NCBI Taxonomy" id="2248750"/>
    <lineage>
        <taxon>Bacteria</taxon>
        <taxon>Bacillati</taxon>
        <taxon>Actinomycetota</taxon>
        <taxon>Actinomycetes</taxon>
        <taxon>Streptosporangiales</taxon>
        <taxon>Streptosporangiaceae</taxon>
        <taxon>Spongiactinospora</taxon>
    </lineage>
</organism>
<dbReference type="EMBL" id="QMEY01000026">
    <property type="protein sequence ID" value="RBQ15117.1"/>
    <property type="molecule type" value="Genomic_DNA"/>
</dbReference>
<dbReference type="SUPFAM" id="SSF46785">
    <property type="entry name" value="Winged helix' DNA-binding domain"/>
    <property type="match status" value="1"/>
</dbReference>
<accession>A0A366LMS4</accession>